<dbReference type="PANTHER" id="PTHR24306">
    <property type="match status" value="1"/>
</dbReference>
<evidence type="ECO:0000256" key="2">
    <source>
        <dbReference type="ARBA" id="ARBA00004389"/>
    </source>
</evidence>
<evidence type="ECO:0000256" key="3">
    <source>
        <dbReference type="ARBA" id="ARBA00010617"/>
    </source>
</evidence>
<comment type="caution">
    <text evidence="9">The sequence shown here is derived from an EMBL/GenBank/DDBJ whole genome shotgun (WGS) entry which is preliminary data.</text>
</comment>
<keyword evidence="5 8" id="KW-0479">Metal-binding</keyword>
<accession>A0A0M8MRA2</accession>
<evidence type="ECO:0000256" key="4">
    <source>
        <dbReference type="ARBA" id="ARBA00022516"/>
    </source>
</evidence>
<evidence type="ECO:0000256" key="1">
    <source>
        <dbReference type="ARBA" id="ARBA00001971"/>
    </source>
</evidence>
<evidence type="ECO:0000313" key="10">
    <source>
        <dbReference type="Proteomes" id="UP000053831"/>
    </source>
</evidence>
<evidence type="ECO:0000256" key="8">
    <source>
        <dbReference type="PIRSR" id="PIRSR602403-1"/>
    </source>
</evidence>
<keyword evidence="6 8" id="KW-0408">Iron</keyword>
<dbReference type="STRING" id="150374.A0A0M8MRA2"/>
<reference evidence="9 10" key="1">
    <citation type="submission" date="2015-07" db="EMBL/GenBank/DDBJ databases">
        <title>The genome of the fungus Escovopsis weberi, a specialized disease agent of ant agriculture.</title>
        <authorList>
            <person name="de Man T.J."/>
            <person name="Stajich J.E."/>
            <person name="Kubicek C.P."/>
            <person name="Chenthamara K."/>
            <person name="Atanasova L."/>
            <person name="Druzhinina I.S."/>
            <person name="Birnbaum S."/>
            <person name="Barribeau S.M."/>
            <person name="Teiling C."/>
            <person name="Suen G."/>
            <person name="Currie C."/>
            <person name="Gerardo N.M."/>
        </authorList>
    </citation>
    <scope>NUCLEOTIDE SEQUENCE [LARGE SCALE GENOMIC DNA]</scope>
</reference>
<dbReference type="Proteomes" id="UP000053831">
    <property type="component" value="Unassembled WGS sequence"/>
</dbReference>
<keyword evidence="10" id="KW-1185">Reference proteome</keyword>
<feature type="binding site" description="axial binding residue" evidence="8">
    <location>
        <position position="533"/>
    </location>
    <ligand>
        <name>heme</name>
        <dbReference type="ChEBI" id="CHEBI:30413"/>
    </ligand>
    <ligandPart>
        <name>Fe</name>
        <dbReference type="ChEBI" id="CHEBI:18248"/>
    </ligandPart>
</feature>
<dbReference type="InterPro" id="IPR036396">
    <property type="entry name" value="Cyt_P450_sf"/>
</dbReference>
<evidence type="ECO:0000313" key="9">
    <source>
        <dbReference type="EMBL" id="KOS17726.1"/>
    </source>
</evidence>
<dbReference type="AlphaFoldDB" id="A0A0M8MRA2"/>
<proteinExistence type="inferred from homology"/>
<evidence type="ECO:0000256" key="6">
    <source>
        <dbReference type="ARBA" id="ARBA00023004"/>
    </source>
</evidence>
<evidence type="ECO:0000256" key="7">
    <source>
        <dbReference type="ARBA" id="ARBA00023033"/>
    </source>
</evidence>
<dbReference type="GO" id="GO:0020037">
    <property type="term" value="F:heme binding"/>
    <property type="evidence" value="ECO:0007669"/>
    <property type="project" value="InterPro"/>
</dbReference>
<dbReference type="GO" id="GO:0004497">
    <property type="term" value="F:monooxygenase activity"/>
    <property type="evidence" value="ECO:0007669"/>
    <property type="project" value="UniProtKB-KW"/>
</dbReference>
<dbReference type="Gene3D" id="1.10.630.10">
    <property type="entry name" value="Cytochrome P450"/>
    <property type="match status" value="1"/>
</dbReference>
<comment type="similarity">
    <text evidence="3">Belongs to the cytochrome P450 family.</text>
</comment>
<dbReference type="EMBL" id="LGSR01000022">
    <property type="protein sequence ID" value="KOS17726.1"/>
    <property type="molecule type" value="Genomic_DNA"/>
</dbReference>
<dbReference type="InterPro" id="IPR002403">
    <property type="entry name" value="Cyt_P450_E_grp-IV"/>
</dbReference>
<dbReference type="SUPFAM" id="SSF48264">
    <property type="entry name" value="Cytochrome P450"/>
    <property type="match status" value="1"/>
</dbReference>
<dbReference type="InterPro" id="IPR001128">
    <property type="entry name" value="Cyt_P450"/>
</dbReference>
<comment type="subcellular location">
    <subcellularLocation>
        <location evidence="2">Endoplasmic reticulum membrane</location>
        <topology evidence="2">Single-pass membrane protein</topology>
    </subcellularLocation>
</comment>
<comment type="cofactor">
    <cofactor evidence="1 8">
        <name>heme</name>
        <dbReference type="ChEBI" id="CHEBI:30413"/>
    </cofactor>
</comment>
<keyword evidence="8" id="KW-0349">Heme</keyword>
<sequence length="596" mass="65728">MASASEVWAGLAARVLGSGSDGRGGIVAEQPIMVAAVATLLVVLVTTRLTTGRPPTKANERLANGKASVRNPPVVSHWIPFVGNTPWMLLDKEGFLEGLRHRFEGIFSMTMMGTSHYFVHKPSLASAIFSMHRTEAEEPFVRNRAMSHIFLFPNVASGPAFDAVVSETQAQYKFLLSEPSLGKMVAGVVRCVRRDIADFVTFNAFPADQAEWERRAGADVVDDAGGDGRGAQAVEVDLFQLVRNFVARTAMPSIFGSDLVENFPDMVDMLWLLDDAFLLLAAGWPAWIPNPRVQRGRAARRRLLDYLREYGEAMARHRAGEDAGARWQNLDDASDMVKTRADVWRRHDLSLDGRAALDLSLMWALSANANPLIVWILFEVARDPVLVEQIREEIAPHVRAVQPSHDFGPAVWVSPELGDVDVEALVTRCPLLKAAYVETARLYASTWILELITHDTVLKDSGKEGGGGAYLLKAGSCAHVPIELHTRDPSAFPDPNEWRPERHVKETVNAQGEKVLTADMGSIRLYGGGAKMCKGRSYAVREILLYVAVILSFYDIVPIKGGPWPKPKLNRNAGACHPAKPLRVWIKKRKLPKAEP</sequence>
<dbReference type="GO" id="GO:0005506">
    <property type="term" value="F:iron ion binding"/>
    <property type="evidence" value="ECO:0007669"/>
    <property type="project" value="InterPro"/>
</dbReference>
<name>A0A0M8MRA2_ESCWE</name>
<dbReference type="OrthoDB" id="3366823at2759"/>
<organism evidence="9 10">
    <name type="scientific">Escovopsis weberi</name>
    <dbReference type="NCBI Taxonomy" id="150374"/>
    <lineage>
        <taxon>Eukaryota</taxon>
        <taxon>Fungi</taxon>
        <taxon>Dikarya</taxon>
        <taxon>Ascomycota</taxon>
        <taxon>Pezizomycotina</taxon>
        <taxon>Sordariomycetes</taxon>
        <taxon>Hypocreomycetidae</taxon>
        <taxon>Hypocreales</taxon>
        <taxon>Hypocreaceae</taxon>
        <taxon>Escovopsis</taxon>
    </lineage>
</organism>
<dbReference type="GO" id="GO:0016705">
    <property type="term" value="F:oxidoreductase activity, acting on paired donors, with incorporation or reduction of molecular oxygen"/>
    <property type="evidence" value="ECO:0007669"/>
    <property type="project" value="InterPro"/>
</dbReference>
<keyword evidence="7" id="KW-0560">Oxidoreductase</keyword>
<dbReference type="PRINTS" id="PR00465">
    <property type="entry name" value="EP450IV"/>
</dbReference>
<dbReference type="GO" id="GO:0005789">
    <property type="term" value="C:endoplasmic reticulum membrane"/>
    <property type="evidence" value="ECO:0007669"/>
    <property type="project" value="UniProtKB-SubCell"/>
</dbReference>
<keyword evidence="4" id="KW-0444">Lipid biosynthesis</keyword>
<dbReference type="PANTHER" id="PTHR24306:SF7">
    <property type="entry name" value="AHBB"/>
    <property type="match status" value="1"/>
</dbReference>
<protein>
    <submittedName>
        <fullName evidence="9">25-hydroxycholesterol 7-alpha-hydroxylase</fullName>
    </submittedName>
</protein>
<gene>
    <name evidence="9" type="ORF">ESCO_002756</name>
</gene>
<evidence type="ECO:0000256" key="5">
    <source>
        <dbReference type="ARBA" id="ARBA00022723"/>
    </source>
</evidence>
<keyword evidence="4" id="KW-0443">Lipid metabolism</keyword>
<keyword evidence="7" id="KW-0503">Monooxygenase</keyword>
<dbReference type="Pfam" id="PF00067">
    <property type="entry name" value="p450"/>
    <property type="match status" value="1"/>
</dbReference>